<dbReference type="OrthoDB" id="10066870at2759"/>
<name>A0A183AWD9_9TREM</name>
<keyword evidence="2" id="KW-1185">Reference proteome</keyword>
<organism evidence="3">
    <name type="scientific">Echinostoma caproni</name>
    <dbReference type="NCBI Taxonomy" id="27848"/>
    <lineage>
        <taxon>Eukaryota</taxon>
        <taxon>Metazoa</taxon>
        <taxon>Spiralia</taxon>
        <taxon>Lophotrochozoa</taxon>
        <taxon>Platyhelminthes</taxon>
        <taxon>Trematoda</taxon>
        <taxon>Digenea</taxon>
        <taxon>Plagiorchiida</taxon>
        <taxon>Echinostomata</taxon>
        <taxon>Echinostomatoidea</taxon>
        <taxon>Echinostomatidae</taxon>
        <taxon>Echinostoma</taxon>
    </lineage>
</organism>
<sequence length="118" mass="13366">MNPVSLEATGSSLFVRRRIIPLGLREPVEKVLDEMVNEGVLRPVNSWATPIVTPLKRDGKTPRICGDYRVTVNRQLKQSSCAIVEPEDILHQLHGSKFYSNLDLKDAFLQISHDEKSR</sequence>
<dbReference type="InterPro" id="IPR050951">
    <property type="entry name" value="Retrovirus_Pol_polyprotein"/>
</dbReference>
<evidence type="ECO:0000313" key="1">
    <source>
        <dbReference type="EMBL" id="VDP88281.1"/>
    </source>
</evidence>
<reference evidence="1 2" key="2">
    <citation type="submission" date="2018-11" db="EMBL/GenBank/DDBJ databases">
        <authorList>
            <consortium name="Pathogen Informatics"/>
        </authorList>
    </citation>
    <scope>NUCLEOTIDE SEQUENCE [LARGE SCALE GENOMIC DNA]</scope>
    <source>
        <strain evidence="1 2">Egypt</strain>
    </source>
</reference>
<dbReference type="PANTHER" id="PTHR37984">
    <property type="entry name" value="PROTEIN CBG26694"/>
    <property type="match status" value="1"/>
</dbReference>
<protein>
    <submittedName>
        <fullName evidence="3">Reverse transcriptase domain-containing protein</fullName>
    </submittedName>
</protein>
<dbReference type="InterPro" id="IPR043128">
    <property type="entry name" value="Rev_trsase/Diguanyl_cyclase"/>
</dbReference>
<evidence type="ECO:0000313" key="2">
    <source>
        <dbReference type="Proteomes" id="UP000272942"/>
    </source>
</evidence>
<evidence type="ECO:0000313" key="3">
    <source>
        <dbReference type="WBParaSite" id="ECPE_0001130901-mRNA-1"/>
    </source>
</evidence>
<dbReference type="Gene3D" id="3.10.10.10">
    <property type="entry name" value="HIV Type 1 Reverse Transcriptase, subunit A, domain 1"/>
    <property type="match status" value="1"/>
</dbReference>
<proteinExistence type="predicted"/>
<gene>
    <name evidence="1" type="ORF">ECPE_LOCUS11273</name>
</gene>
<dbReference type="AlphaFoldDB" id="A0A183AWD9"/>
<dbReference type="SUPFAM" id="SSF56672">
    <property type="entry name" value="DNA/RNA polymerases"/>
    <property type="match status" value="1"/>
</dbReference>
<dbReference type="EMBL" id="UZAN01050511">
    <property type="protein sequence ID" value="VDP88281.1"/>
    <property type="molecule type" value="Genomic_DNA"/>
</dbReference>
<dbReference type="WBParaSite" id="ECPE_0001130901-mRNA-1">
    <property type="protein sequence ID" value="ECPE_0001130901-mRNA-1"/>
    <property type="gene ID" value="ECPE_0001130901"/>
</dbReference>
<dbReference type="Gene3D" id="3.30.70.270">
    <property type="match status" value="1"/>
</dbReference>
<reference evidence="3" key="1">
    <citation type="submission" date="2016-06" db="UniProtKB">
        <authorList>
            <consortium name="WormBaseParasite"/>
        </authorList>
    </citation>
    <scope>IDENTIFICATION</scope>
</reference>
<dbReference type="PANTHER" id="PTHR37984:SF5">
    <property type="entry name" value="PROTEIN NYNRIN-LIKE"/>
    <property type="match status" value="1"/>
</dbReference>
<dbReference type="InterPro" id="IPR043502">
    <property type="entry name" value="DNA/RNA_pol_sf"/>
</dbReference>
<dbReference type="Proteomes" id="UP000272942">
    <property type="component" value="Unassembled WGS sequence"/>
</dbReference>
<accession>A0A183AWD9</accession>